<dbReference type="PANTHER" id="PTHR42789:SF1">
    <property type="entry name" value="D-ISOMER SPECIFIC 2-HYDROXYACID DEHYDROGENASE FAMILY PROTEIN (AFU_ORTHOLOGUE AFUA_6G10090)"/>
    <property type="match status" value="1"/>
</dbReference>
<evidence type="ECO:0000256" key="1">
    <source>
        <dbReference type="ARBA" id="ARBA00005854"/>
    </source>
</evidence>
<dbReference type="InterPro" id="IPR006139">
    <property type="entry name" value="D-isomer_2_OHA_DH_cat_dom"/>
</dbReference>
<dbReference type="Pfam" id="PF00389">
    <property type="entry name" value="2-Hacid_dh"/>
    <property type="match status" value="1"/>
</dbReference>
<evidence type="ECO:0000256" key="3">
    <source>
        <dbReference type="ARBA" id="ARBA00023027"/>
    </source>
</evidence>
<evidence type="ECO:0000256" key="2">
    <source>
        <dbReference type="ARBA" id="ARBA00023002"/>
    </source>
</evidence>
<dbReference type="GO" id="GO:0016616">
    <property type="term" value="F:oxidoreductase activity, acting on the CH-OH group of donors, NAD or NADP as acceptor"/>
    <property type="evidence" value="ECO:0007669"/>
    <property type="project" value="InterPro"/>
</dbReference>
<protein>
    <submittedName>
        <fullName evidence="7">Phosphoglycerate dehydrogenase</fullName>
    </submittedName>
</protein>
<keyword evidence="3" id="KW-0520">NAD</keyword>
<sequence>MKILIADQMHPSLFALLDAQGWQYDYRPDFRRNDIISCLAEYDGLIIRSKTRIDEELLTQATRLQFIARAGAGLDLIDDAATQRLGIKLFHAGTGNRDAVAEHTVGMLLMLFNNLSRADREVRQAIWDREGNRGVELMGKTVGLIGYGNNGTATAQRLSGFGCRVLAYDKYREDYSDQYAQEATLADIQREADVLSLHIPLTELTSNLINETFISNFQKPFYLINVSRGEIVNSKAVVQAMKNNKILGVCLDVLENEKLSQLTNPQQEAFDYFRSSPRAVLTPHIAGWTHESYVRINEVLVQQITEWVAEQDR</sequence>
<dbReference type="AlphaFoldDB" id="A0A7C9BGJ7"/>
<comment type="caution">
    <text evidence="7">The sequence shown here is derived from an EMBL/GenBank/DDBJ whole genome shotgun (WGS) entry which is preliminary data.</text>
</comment>
<evidence type="ECO:0000313" key="7">
    <source>
        <dbReference type="EMBL" id="MPR32615.1"/>
    </source>
</evidence>
<evidence type="ECO:0000256" key="4">
    <source>
        <dbReference type="RuleBase" id="RU003719"/>
    </source>
</evidence>
<feature type="domain" description="D-isomer specific 2-hydroxyacid dehydrogenase NAD-binding" evidence="6">
    <location>
        <begin position="105"/>
        <end position="286"/>
    </location>
</feature>
<comment type="similarity">
    <text evidence="1 4">Belongs to the D-isomer specific 2-hydroxyacid dehydrogenase family.</text>
</comment>
<name>A0A7C9BGJ7_9BACT</name>
<dbReference type="Gene3D" id="3.40.50.720">
    <property type="entry name" value="NAD(P)-binding Rossmann-like Domain"/>
    <property type="match status" value="2"/>
</dbReference>
<accession>A0A7C9BGJ7</accession>
<dbReference type="EMBL" id="WHLY01000002">
    <property type="protein sequence ID" value="MPR32615.1"/>
    <property type="molecule type" value="Genomic_DNA"/>
</dbReference>
<dbReference type="InterPro" id="IPR006140">
    <property type="entry name" value="D-isomer_DH_NAD-bd"/>
</dbReference>
<evidence type="ECO:0000313" key="8">
    <source>
        <dbReference type="Proteomes" id="UP000479293"/>
    </source>
</evidence>
<reference evidence="7 8" key="1">
    <citation type="submission" date="2019-10" db="EMBL/GenBank/DDBJ databases">
        <title>Draft Genome Sequence of Cytophagaceae sp. SJW1-29.</title>
        <authorList>
            <person name="Choi A."/>
        </authorList>
    </citation>
    <scope>NUCLEOTIDE SEQUENCE [LARGE SCALE GENOMIC DNA]</scope>
    <source>
        <strain evidence="7 8">SJW1-29</strain>
    </source>
</reference>
<keyword evidence="2 4" id="KW-0560">Oxidoreductase</keyword>
<gene>
    <name evidence="7" type="ORF">GBK04_04435</name>
</gene>
<dbReference type="CDD" id="cd12179">
    <property type="entry name" value="2-Hacid_dh_14"/>
    <property type="match status" value="1"/>
</dbReference>
<feature type="domain" description="D-isomer specific 2-hydroxyacid dehydrogenase catalytic" evidence="5">
    <location>
        <begin position="3"/>
        <end position="311"/>
    </location>
</feature>
<dbReference type="RefSeq" id="WP_152757198.1">
    <property type="nucleotide sequence ID" value="NZ_WHLY01000002.1"/>
</dbReference>
<dbReference type="Pfam" id="PF02826">
    <property type="entry name" value="2-Hacid_dh_C"/>
    <property type="match status" value="1"/>
</dbReference>
<keyword evidence="8" id="KW-1185">Reference proteome</keyword>
<dbReference type="Proteomes" id="UP000479293">
    <property type="component" value="Unassembled WGS sequence"/>
</dbReference>
<evidence type="ECO:0000259" key="5">
    <source>
        <dbReference type="Pfam" id="PF00389"/>
    </source>
</evidence>
<dbReference type="GO" id="GO:0051287">
    <property type="term" value="F:NAD binding"/>
    <property type="evidence" value="ECO:0007669"/>
    <property type="project" value="InterPro"/>
</dbReference>
<evidence type="ECO:0000259" key="6">
    <source>
        <dbReference type="Pfam" id="PF02826"/>
    </source>
</evidence>
<dbReference type="PANTHER" id="PTHR42789">
    <property type="entry name" value="D-ISOMER SPECIFIC 2-HYDROXYACID DEHYDROGENASE FAMILY PROTEIN (AFU_ORTHOLOGUE AFUA_6G10090)"/>
    <property type="match status" value="1"/>
</dbReference>
<proteinExistence type="inferred from homology"/>
<dbReference type="SUPFAM" id="SSF52283">
    <property type="entry name" value="Formate/glycerate dehydrogenase catalytic domain-like"/>
    <property type="match status" value="1"/>
</dbReference>
<dbReference type="SUPFAM" id="SSF51735">
    <property type="entry name" value="NAD(P)-binding Rossmann-fold domains"/>
    <property type="match status" value="1"/>
</dbReference>
<dbReference type="InterPro" id="IPR050857">
    <property type="entry name" value="D-2-hydroxyacid_DH"/>
</dbReference>
<organism evidence="7 8">
    <name type="scientific">Salmonirosea aquatica</name>
    <dbReference type="NCBI Taxonomy" id="2654236"/>
    <lineage>
        <taxon>Bacteria</taxon>
        <taxon>Pseudomonadati</taxon>
        <taxon>Bacteroidota</taxon>
        <taxon>Cytophagia</taxon>
        <taxon>Cytophagales</taxon>
        <taxon>Spirosomataceae</taxon>
        <taxon>Salmonirosea</taxon>
    </lineage>
</organism>
<dbReference type="InterPro" id="IPR036291">
    <property type="entry name" value="NAD(P)-bd_dom_sf"/>
</dbReference>